<organism evidence="2 3">
    <name type="scientific">Portunus trituberculatus</name>
    <name type="common">Swimming crab</name>
    <name type="synonym">Neptunus trituberculatus</name>
    <dbReference type="NCBI Taxonomy" id="210409"/>
    <lineage>
        <taxon>Eukaryota</taxon>
        <taxon>Metazoa</taxon>
        <taxon>Ecdysozoa</taxon>
        <taxon>Arthropoda</taxon>
        <taxon>Crustacea</taxon>
        <taxon>Multicrustacea</taxon>
        <taxon>Malacostraca</taxon>
        <taxon>Eumalacostraca</taxon>
        <taxon>Eucarida</taxon>
        <taxon>Decapoda</taxon>
        <taxon>Pleocyemata</taxon>
        <taxon>Brachyura</taxon>
        <taxon>Eubrachyura</taxon>
        <taxon>Portunoidea</taxon>
        <taxon>Portunidae</taxon>
        <taxon>Portuninae</taxon>
        <taxon>Portunus</taxon>
    </lineage>
</organism>
<dbReference type="AlphaFoldDB" id="A0A5B7J2H7"/>
<evidence type="ECO:0000313" key="3">
    <source>
        <dbReference type="Proteomes" id="UP000324222"/>
    </source>
</evidence>
<comment type="caution">
    <text evidence="2">The sequence shown here is derived from an EMBL/GenBank/DDBJ whole genome shotgun (WGS) entry which is preliminary data.</text>
</comment>
<evidence type="ECO:0000313" key="2">
    <source>
        <dbReference type="EMBL" id="MPC86664.1"/>
    </source>
</evidence>
<gene>
    <name evidence="2" type="ORF">E2C01_081499</name>
</gene>
<sequence length="150" mass="16824">MKIMTTPVVTEQQTAFQNQALEHTYAMQNDEQPPNTPRPSNASTQPPPRSLPYLSIIPLCLLRYKKDVYGDFTSPRLRRRAGHVVDDVAGIAYELILLTKLILSSSSCLAVCLSITGRSRAITCLLRHRVPDKAIVTLPFVFERVTLVIF</sequence>
<evidence type="ECO:0000256" key="1">
    <source>
        <dbReference type="SAM" id="MobiDB-lite"/>
    </source>
</evidence>
<name>A0A5B7J2H7_PORTR</name>
<feature type="compositionally biased region" description="Polar residues" evidence="1">
    <location>
        <begin position="29"/>
        <end position="44"/>
    </location>
</feature>
<proteinExistence type="predicted"/>
<dbReference type="EMBL" id="VSRR010072147">
    <property type="protein sequence ID" value="MPC86664.1"/>
    <property type="molecule type" value="Genomic_DNA"/>
</dbReference>
<reference evidence="2 3" key="1">
    <citation type="submission" date="2019-05" db="EMBL/GenBank/DDBJ databases">
        <title>Another draft genome of Portunus trituberculatus and its Hox gene families provides insights of decapod evolution.</title>
        <authorList>
            <person name="Jeong J.-H."/>
            <person name="Song I."/>
            <person name="Kim S."/>
            <person name="Choi T."/>
            <person name="Kim D."/>
            <person name="Ryu S."/>
            <person name="Kim W."/>
        </authorList>
    </citation>
    <scope>NUCLEOTIDE SEQUENCE [LARGE SCALE GENOMIC DNA]</scope>
    <source>
        <tissue evidence="2">Muscle</tissue>
    </source>
</reference>
<dbReference type="Proteomes" id="UP000324222">
    <property type="component" value="Unassembled WGS sequence"/>
</dbReference>
<accession>A0A5B7J2H7</accession>
<protein>
    <submittedName>
        <fullName evidence="2">Uncharacterized protein</fullName>
    </submittedName>
</protein>
<keyword evidence="3" id="KW-1185">Reference proteome</keyword>
<feature type="region of interest" description="Disordered" evidence="1">
    <location>
        <begin position="29"/>
        <end position="50"/>
    </location>
</feature>